<keyword evidence="1" id="KW-0732">Signal</keyword>
<feature type="chain" id="PRO_5044706838" evidence="1">
    <location>
        <begin position="23"/>
        <end position="151"/>
    </location>
</feature>
<dbReference type="EMBL" id="CP092622">
    <property type="protein sequence ID" value="UMM23071.1"/>
    <property type="molecule type" value="Genomic_DNA"/>
</dbReference>
<reference evidence="3 5" key="1">
    <citation type="submission" date="2022-04" db="EMBL/GenBank/DDBJ databases">
        <title>Chromosome-level reference genomes for two strains of Caenorhabditis briggsae: an improved platform for comparative genomics.</title>
        <authorList>
            <person name="Stevens L."/>
            <person name="Andersen E."/>
        </authorList>
    </citation>
    <scope>NUCLEOTIDE SEQUENCE [LARGE SCALE GENOMIC DNA]</scope>
    <source>
        <strain evidence="3">VX34</strain>
        <tissue evidence="3">Whole-organism</tissue>
    </source>
</reference>
<feature type="signal peptide" evidence="1">
    <location>
        <begin position="1"/>
        <end position="22"/>
    </location>
</feature>
<proteinExistence type="predicted"/>
<dbReference type="KEGG" id="cbr:CBG_13292"/>
<organism evidence="2 4">
    <name type="scientific">Caenorhabditis briggsae</name>
    <dbReference type="NCBI Taxonomy" id="6238"/>
    <lineage>
        <taxon>Eukaryota</taxon>
        <taxon>Metazoa</taxon>
        <taxon>Ecdysozoa</taxon>
        <taxon>Nematoda</taxon>
        <taxon>Chromadorea</taxon>
        <taxon>Rhabditida</taxon>
        <taxon>Rhabditina</taxon>
        <taxon>Rhabditomorpha</taxon>
        <taxon>Rhabditoidea</taxon>
        <taxon>Rhabditidae</taxon>
        <taxon>Peloderinae</taxon>
        <taxon>Caenorhabditis</taxon>
    </lineage>
</organism>
<name>A0AAE9DBV1_CAEBR</name>
<gene>
    <name evidence="2" type="ORF">L3Y34_001114</name>
    <name evidence="3" type="ORF">L5515_003968</name>
</gene>
<evidence type="ECO:0000313" key="5">
    <source>
        <dbReference type="Proteomes" id="UP000829354"/>
    </source>
</evidence>
<evidence type="ECO:0000313" key="4">
    <source>
        <dbReference type="Proteomes" id="UP000827892"/>
    </source>
</evidence>
<evidence type="ECO:0000313" key="3">
    <source>
        <dbReference type="EMBL" id="UMM23071.1"/>
    </source>
</evidence>
<protein>
    <submittedName>
        <fullName evidence="2">Uncharacterized protein</fullName>
    </submittedName>
</protein>
<sequence length="151" mass="16768">MRHSNLTVLFFGLAALVMMLNAQYTSELEEQDEKRGGARAMLHKRGGARAFSADVGYDFKRGGGRAFYDEKRGGARAFLTEMKRGGARASQGFDEEKRGGARAFLMDKRGGGRAFGDMMKRGGARAFLENKRDEDWVIQPFAGEDDRLGVF</sequence>
<accession>A0AAE9DBV1</accession>
<dbReference type="AlphaFoldDB" id="A0AAE9DBV1"/>
<keyword evidence="5" id="KW-1185">Reference proteome</keyword>
<evidence type="ECO:0000256" key="1">
    <source>
        <dbReference type="SAM" id="SignalP"/>
    </source>
</evidence>
<evidence type="ECO:0000313" key="2">
    <source>
        <dbReference type="EMBL" id="ULU00400.1"/>
    </source>
</evidence>
<dbReference type="Proteomes" id="UP000829354">
    <property type="component" value="Chromosome III"/>
</dbReference>
<dbReference type="Proteomes" id="UP000827892">
    <property type="component" value="Chromosome III"/>
</dbReference>
<dbReference type="EMBL" id="CP090893">
    <property type="protein sequence ID" value="ULU00400.1"/>
    <property type="molecule type" value="Genomic_DNA"/>
</dbReference>
<reference evidence="2 4" key="2">
    <citation type="submission" date="2022-05" db="EMBL/GenBank/DDBJ databases">
        <title>Chromosome-level reference genomes for two strains of Caenorhabditis briggsae: an improved platform for comparative genomics.</title>
        <authorList>
            <person name="Stevens L."/>
            <person name="Andersen E.C."/>
        </authorList>
    </citation>
    <scope>NUCLEOTIDE SEQUENCE [LARGE SCALE GENOMIC DNA]</scope>
    <source>
        <strain evidence="2">QX1410_ONT</strain>
        <tissue evidence="2">Whole-organism</tissue>
    </source>
</reference>
<dbReference type="OMA" id="DWVIQPF"/>